<feature type="transmembrane region" description="Helical" evidence="7">
    <location>
        <begin position="86"/>
        <end position="107"/>
    </location>
</feature>
<dbReference type="RefSeq" id="WP_091731490.1">
    <property type="nucleotide sequence ID" value="NZ_LT629757.1"/>
</dbReference>
<dbReference type="InterPro" id="IPR050638">
    <property type="entry name" value="AA-Vitamin_Transporters"/>
</dbReference>
<dbReference type="InterPro" id="IPR037185">
    <property type="entry name" value="EmrE-like"/>
</dbReference>
<dbReference type="EMBL" id="LT629757">
    <property type="protein sequence ID" value="SDS94815.1"/>
    <property type="molecule type" value="Genomic_DNA"/>
</dbReference>
<evidence type="ECO:0000256" key="4">
    <source>
        <dbReference type="ARBA" id="ARBA00022989"/>
    </source>
</evidence>
<organism evidence="9 10">
    <name type="scientific">Nocardioides scoriae</name>
    <dbReference type="NCBI Taxonomy" id="642780"/>
    <lineage>
        <taxon>Bacteria</taxon>
        <taxon>Bacillati</taxon>
        <taxon>Actinomycetota</taxon>
        <taxon>Actinomycetes</taxon>
        <taxon>Propionibacteriales</taxon>
        <taxon>Nocardioidaceae</taxon>
        <taxon>Nocardioides</taxon>
    </lineage>
</organism>
<evidence type="ECO:0000256" key="3">
    <source>
        <dbReference type="ARBA" id="ARBA00022692"/>
    </source>
</evidence>
<dbReference type="SUPFAM" id="SSF103481">
    <property type="entry name" value="Multidrug resistance efflux transporter EmrE"/>
    <property type="match status" value="2"/>
</dbReference>
<feature type="transmembrane region" description="Helical" evidence="7">
    <location>
        <begin position="261"/>
        <end position="281"/>
    </location>
</feature>
<keyword evidence="4 7" id="KW-1133">Transmembrane helix</keyword>
<feature type="transmembrane region" description="Helical" evidence="7">
    <location>
        <begin position="142"/>
        <end position="159"/>
    </location>
</feature>
<evidence type="ECO:0000313" key="10">
    <source>
        <dbReference type="Proteomes" id="UP000198859"/>
    </source>
</evidence>
<feature type="transmembrane region" description="Helical" evidence="7">
    <location>
        <begin position="231"/>
        <end position="254"/>
    </location>
</feature>
<dbReference type="GO" id="GO:0016020">
    <property type="term" value="C:membrane"/>
    <property type="evidence" value="ECO:0007669"/>
    <property type="project" value="UniProtKB-SubCell"/>
</dbReference>
<comment type="similarity">
    <text evidence="2">Belongs to the EamA transporter family.</text>
</comment>
<evidence type="ECO:0000256" key="6">
    <source>
        <dbReference type="SAM" id="MobiDB-lite"/>
    </source>
</evidence>
<reference evidence="10" key="1">
    <citation type="submission" date="2016-10" db="EMBL/GenBank/DDBJ databases">
        <authorList>
            <person name="Varghese N."/>
            <person name="Submissions S."/>
        </authorList>
    </citation>
    <scope>NUCLEOTIDE SEQUENCE [LARGE SCALE GENOMIC DNA]</scope>
    <source>
        <strain evidence="10">DSM 22127</strain>
    </source>
</reference>
<dbReference type="AlphaFoldDB" id="A0A1H1WCL4"/>
<dbReference type="PANTHER" id="PTHR32322">
    <property type="entry name" value="INNER MEMBRANE TRANSPORTER"/>
    <property type="match status" value="1"/>
</dbReference>
<feature type="region of interest" description="Disordered" evidence="6">
    <location>
        <begin position="307"/>
        <end position="326"/>
    </location>
</feature>
<evidence type="ECO:0000259" key="8">
    <source>
        <dbReference type="Pfam" id="PF00892"/>
    </source>
</evidence>
<dbReference type="Gene3D" id="1.10.3730.20">
    <property type="match status" value="1"/>
</dbReference>
<name>A0A1H1WCL4_9ACTN</name>
<sequence>MTNRTPPAPPSAPPSAAVRPGARLPLVPAVGFVLIWSSGYIVGPWGVEAMSPLALVAARFVLAAVLAAVVARVLRGPLRVSRGDVLRIGLSGFVLNGVQFAAMYLAFDRGMGATLGSLMHSLSPVLTAVLAAALLRERLRPVQVLGFAVGVAGVLLVLGPDLQEAGGPVAVGLGVVSVLGLSLGTLGQRWIGHAPDPLWSAAIQFGVSAPPLVVLALLVEGTDVVRDPLQAGASLALLVVVNSLVGLFLLGVLVRARGAGAAGSVFFLMPPVTAVMAWLALGETLGVREVLGLVVTIVAVAAATRSGTPVAPVPPEPGTRPTEAPR</sequence>
<feature type="domain" description="EamA" evidence="8">
    <location>
        <begin position="172"/>
        <end position="302"/>
    </location>
</feature>
<evidence type="ECO:0000256" key="5">
    <source>
        <dbReference type="ARBA" id="ARBA00023136"/>
    </source>
</evidence>
<feature type="transmembrane region" description="Helical" evidence="7">
    <location>
        <begin position="26"/>
        <end position="47"/>
    </location>
</feature>
<evidence type="ECO:0000313" key="9">
    <source>
        <dbReference type="EMBL" id="SDS94815.1"/>
    </source>
</evidence>
<feature type="transmembrane region" description="Helical" evidence="7">
    <location>
        <begin position="165"/>
        <end position="186"/>
    </location>
</feature>
<dbReference type="Pfam" id="PF00892">
    <property type="entry name" value="EamA"/>
    <property type="match status" value="2"/>
</dbReference>
<dbReference type="OrthoDB" id="4861969at2"/>
<keyword evidence="5 7" id="KW-0472">Membrane</keyword>
<protein>
    <submittedName>
        <fullName evidence="9">Permease of the drug/metabolite transporter (DMT) superfamily</fullName>
    </submittedName>
</protein>
<dbReference type="PANTHER" id="PTHR32322:SF2">
    <property type="entry name" value="EAMA DOMAIN-CONTAINING PROTEIN"/>
    <property type="match status" value="1"/>
</dbReference>
<dbReference type="Proteomes" id="UP000198859">
    <property type="component" value="Chromosome I"/>
</dbReference>
<feature type="transmembrane region" description="Helical" evidence="7">
    <location>
        <begin position="198"/>
        <end position="219"/>
    </location>
</feature>
<feature type="transmembrane region" description="Helical" evidence="7">
    <location>
        <begin position="53"/>
        <end position="74"/>
    </location>
</feature>
<evidence type="ECO:0000256" key="2">
    <source>
        <dbReference type="ARBA" id="ARBA00007362"/>
    </source>
</evidence>
<dbReference type="STRING" id="642780.SAMN04488570_3112"/>
<keyword evidence="10" id="KW-1185">Reference proteome</keyword>
<accession>A0A1H1WCL4</accession>
<gene>
    <name evidence="9" type="ORF">SAMN04488570_3112</name>
</gene>
<dbReference type="InterPro" id="IPR000620">
    <property type="entry name" value="EamA_dom"/>
</dbReference>
<comment type="subcellular location">
    <subcellularLocation>
        <location evidence="1">Membrane</location>
        <topology evidence="1">Multi-pass membrane protein</topology>
    </subcellularLocation>
</comment>
<keyword evidence="3 7" id="KW-0812">Transmembrane</keyword>
<feature type="transmembrane region" description="Helical" evidence="7">
    <location>
        <begin position="113"/>
        <end position="135"/>
    </location>
</feature>
<evidence type="ECO:0000256" key="1">
    <source>
        <dbReference type="ARBA" id="ARBA00004141"/>
    </source>
</evidence>
<proteinExistence type="inferred from homology"/>
<feature type="domain" description="EamA" evidence="8">
    <location>
        <begin position="29"/>
        <end position="158"/>
    </location>
</feature>
<evidence type="ECO:0000256" key="7">
    <source>
        <dbReference type="SAM" id="Phobius"/>
    </source>
</evidence>